<accession>A0A8J6HBS6</accession>
<dbReference type="Proteomes" id="UP000719412">
    <property type="component" value="Unassembled WGS sequence"/>
</dbReference>
<evidence type="ECO:0000313" key="2">
    <source>
        <dbReference type="EMBL" id="KAH0815905.1"/>
    </source>
</evidence>
<keyword evidence="3" id="KW-1185">Reference proteome</keyword>
<dbReference type="AlphaFoldDB" id="A0A8J6HBS6"/>
<gene>
    <name evidence="2" type="ORF">GEV33_006886</name>
</gene>
<feature type="compositionally biased region" description="Basic and acidic residues" evidence="1">
    <location>
        <begin position="198"/>
        <end position="229"/>
    </location>
</feature>
<reference evidence="2" key="1">
    <citation type="journal article" date="2020" name="J Insects Food Feed">
        <title>The yellow mealworm (Tenebrio molitor) genome: a resource for the emerging insects as food and feed industry.</title>
        <authorList>
            <person name="Eriksson T."/>
            <person name="Andere A."/>
            <person name="Kelstrup H."/>
            <person name="Emery V."/>
            <person name="Picard C."/>
        </authorList>
    </citation>
    <scope>NUCLEOTIDE SEQUENCE</scope>
    <source>
        <strain evidence="2">Stoneville</strain>
        <tissue evidence="2">Whole head</tissue>
    </source>
</reference>
<evidence type="ECO:0000313" key="3">
    <source>
        <dbReference type="Proteomes" id="UP000719412"/>
    </source>
</evidence>
<organism evidence="2 3">
    <name type="scientific">Tenebrio molitor</name>
    <name type="common">Yellow mealworm beetle</name>
    <dbReference type="NCBI Taxonomy" id="7067"/>
    <lineage>
        <taxon>Eukaryota</taxon>
        <taxon>Metazoa</taxon>
        <taxon>Ecdysozoa</taxon>
        <taxon>Arthropoda</taxon>
        <taxon>Hexapoda</taxon>
        <taxon>Insecta</taxon>
        <taxon>Pterygota</taxon>
        <taxon>Neoptera</taxon>
        <taxon>Endopterygota</taxon>
        <taxon>Coleoptera</taxon>
        <taxon>Polyphaga</taxon>
        <taxon>Cucujiformia</taxon>
        <taxon>Tenebrionidae</taxon>
        <taxon>Tenebrio</taxon>
    </lineage>
</organism>
<protein>
    <submittedName>
        <fullName evidence="2">Uncharacterized protein</fullName>
    </submittedName>
</protein>
<dbReference type="EMBL" id="JABDTM020022416">
    <property type="protein sequence ID" value="KAH0815905.1"/>
    <property type="molecule type" value="Genomic_DNA"/>
</dbReference>
<name>A0A8J6HBS6_TENMO</name>
<proteinExistence type="predicted"/>
<reference evidence="2" key="2">
    <citation type="submission" date="2021-08" db="EMBL/GenBank/DDBJ databases">
        <authorList>
            <person name="Eriksson T."/>
        </authorList>
    </citation>
    <scope>NUCLEOTIDE SEQUENCE</scope>
    <source>
        <strain evidence="2">Stoneville</strain>
        <tissue evidence="2">Whole head</tissue>
    </source>
</reference>
<feature type="region of interest" description="Disordered" evidence="1">
    <location>
        <begin position="184"/>
        <end position="246"/>
    </location>
</feature>
<evidence type="ECO:0000256" key="1">
    <source>
        <dbReference type="SAM" id="MobiDB-lite"/>
    </source>
</evidence>
<sequence length="246" mass="27860">MFRSARTVHSISVSVTKNPTERGKRHIKGELASIGDFHDRLFSVSFVFKGGVVGAREDVEDLSAHAGGVTGLGRPSSPSLKESSFILFWSNVAIRLGSRNYTPFRRNNEATGRKGTADVTRHKVKREGKKDPFMKKETQISTDQVATPRDPEFPHKLGFQTQLRQRNEEPLNFFCRGTEDFAQIPNSVMPKRQWRRSAPSDDRKKKNRVEPRKPTLMTADKRKNREPAGKKKTRVGKVKGIYRVGV</sequence>
<comment type="caution">
    <text evidence="2">The sequence shown here is derived from an EMBL/GenBank/DDBJ whole genome shotgun (WGS) entry which is preliminary data.</text>
</comment>